<evidence type="ECO:0000313" key="2">
    <source>
        <dbReference type="Proteomes" id="UP000232722"/>
    </source>
</evidence>
<dbReference type="AlphaFoldDB" id="A0A2N0NMF3"/>
<protein>
    <submittedName>
        <fullName evidence="1">Ube2d3 protein</fullName>
    </submittedName>
</protein>
<reference evidence="1 2" key="1">
    <citation type="submission" date="2016-04" db="EMBL/GenBank/DDBJ databases">
        <title>Genome analyses suggest a sexual origin of heterokaryosis in a supposedly ancient asexual fungus.</title>
        <authorList>
            <person name="Ropars J."/>
            <person name="Sedzielewska K."/>
            <person name="Noel J."/>
            <person name="Charron P."/>
            <person name="Farinelli L."/>
            <person name="Marton T."/>
            <person name="Kruger M."/>
            <person name="Pelin A."/>
            <person name="Brachmann A."/>
            <person name="Corradi N."/>
        </authorList>
    </citation>
    <scope>NUCLEOTIDE SEQUENCE [LARGE SCALE GENOMIC DNA]</scope>
    <source>
        <strain evidence="1 2">A5</strain>
    </source>
</reference>
<comment type="caution">
    <text evidence="1">The sequence shown here is derived from an EMBL/GenBank/DDBJ whole genome shotgun (WGS) entry which is preliminary data.</text>
</comment>
<proteinExistence type="predicted"/>
<dbReference type="EMBL" id="LLXJ01004473">
    <property type="protein sequence ID" value="PKB95759.1"/>
    <property type="molecule type" value="Genomic_DNA"/>
</dbReference>
<sequence>MALKSINKQLHDMIRDPLPLISAGPVGDDLLHWKATIMGPVCIFFCRITNA</sequence>
<name>A0A2N0NMF3_9GLOM</name>
<organism evidence="1 2">
    <name type="scientific">Rhizophagus irregularis</name>
    <dbReference type="NCBI Taxonomy" id="588596"/>
    <lineage>
        <taxon>Eukaryota</taxon>
        <taxon>Fungi</taxon>
        <taxon>Fungi incertae sedis</taxon>
        <taxon>Mucoromycota</taxon>
        <taxon>Glomeromycotina</taxon>
        <taxon>Glomeromycetes</taxon>
        <taxon>Glomerales</taxon>
        <taxon>Glomeraceae</taxon>
        <taxon>Rhizophagus</taxon>
    </lineage>
</organism>
<dbReference type="Proteomes" id="UP000232722">
    <property type="component" value="Unassembled WGS sequence"/>
</dbReference>
<evidence type="ECO:0000313" key="1">
    <source>
        <dbReference type="EMBL" id="PKB95759.1"/>
    </source>
</evidence>
<gene>
    <name evidence="1" type="ORF">RhiirA5_436090</name>
</gene>
<reference evidence="1 2" key="2">
    <citation type="submission" date="2017-09" db="EMBL/GenBank/DDBJ databases">
        <title>Extensive intraspecific genome diversity in a model arbuscular mycorrhizal fungus.</title>
        <authorList>
            <person name="Chen E.C."/>
            <person name="Morin E."/>
            <person name="Beaudet D."/>
            <person name="Noel J."/>
            <person name="Ndikumana S."/>
            <person name="Charron P."/>
            <person name="St-Onge C."/>
            <person name="Giorgi J."/>
            <person name="Grigoriev I.V."/>
            <person name="Roux C."/>
            <person name="Martin F.M."/>
            <person name="Corradi N."/>
        </authorList>
    </citation>
    <scope>NUCLEOTIDE SEQUENCE [LARGE SCALE GENOMIC DNA]</scope>
    <source>
        <strain evidence="1 2">A5</strain>
    </source>
</reference>
<dbReference type="Gene3D" id="3.10.110.10">
    <property type="entry name" value="Ubiquitin Conjugating Enzyme"/>
    <property type="match status" value="1"/>
</dbReference>
<dbReference type="InterPro" id="IPR016135">
    <property type="entry name" value="UBQ-conjugating_enzyme/RWD"/>
</dbReference>
<dbReference type="SUPFAM" id="SSF54495">
    <property type="entry name" value="UBC-like"/>
    <property type="match status" value="1"/>
</dbReference>
<accession>A0A2N0NMF3</accession>